<protein>
    <submittedName>
        <fullName evidence="1">Uncharacterized protein</fullName>
    </submittedName>
</protein>
<reference evidence="1 2" key="1">
    <citation type="journal article" date="2020" name="Cell">
        <title>Large-Scale Comparative Analyses of Tick Genomes Elucidate Their Genetic Diversity and Vector Capacities.</title>
        <authorList>
            <consortium name="Tick Genome and Microbiome Consortium (TIGMIC)"/>
            <person name="Jia N."/>
            <person name="Wang J."/>
            <person name="Shi W."/>
            <person name="Du L."/>
            <person name="Sun Y."/>
            <person name="Zhan W."/>
            <person name="Jiang J.F."/>
            <person name="Wang Q."/>
            <person name="Zhang B."/>
            <person name="Ji P."/>
            <person name="Bell-Sakyi L."/>
            <person name="Cui X.M."/>
            <person name="Yuan T.T."/>
            <person name="Jiang B.G."/>
            <person name="Yang W.F."/>
            <person name="Lam T.T."/>
            <person name="Chang Q.C."/>
            <person name="Ding S.J."/>
            <person name="Wang X.J."/>
            <person name="Zhu J.G."/>
            <person name="Ruan X.D."/>
            <person name="Zhao L."/>
            <person name="Wei J.T."/>
            <person name="Ye R.Z."/>
            <person name="Que T.C."/>
            <person name="Du C.H."/>
            <person name="Zhou Y.H."/>
            <person name="Cheng J.X."/>
            <person name="Dai P.F."/>
            <person name="Guo W.B."/>
            <person name="Han X.H."/>
            <person name="Huang E.J."/>
            <person name="Li L.F."/>
            <person name="Wei W."/>
            <person name="Gao Y.C."/>
            <person name="Liu J.Z."/>
            <person name="Shao H.Z."/>
            <person name="Wang X."/>
            <person name="Wang C.C."/>
            <person name="Yang T.C."/>
            <person name="Huo Q.B."/>
            <person name="Li W."/>
            <person name="Chen H.Y."/>
            <person name="Chen S.E."/>
            <person name="Zhou L.G."/>
            <person name="Ni X.B."/>
            <person name="Tian J.H."/>
            <person name="Sheng Y."/>
            <person name="Liu T."/>
            <person name="Pan Y.S."/>
            <person name="Xia L.Y."/>
            <person name="Li J."/>
            <person name="Zhao F."/>
            <person name="Cao W.C."/>
        </authorList>
    </citation>
    <scope>NUCLEOTIDE SEQUENCE [LARGE SCALE GENOMIC DNA]</scope>
    <source>
        <strain evidence="1">Iper-2018</strain>
    </source>
</reference>
<keyword evidence="2" id="KW-1185">Reference proteome</keyword>
<evidence type="ECO:0000313" key="2">
    <source>
        <dbReference type="Proteomes" id="UP000805193"/>
    </source>
</evidence>
<sequence>MALALDKPLEDVLEDMGNAFFPQPSTTPNAAIYVQEPAPKDPPPWNTPITRWELETAIDQGRIKSAPGPDGITASMLRNLPEEGKQQVLRWFNHMWETDTLPDEWRESWVTPIPKAGKPPNTPKNTRPISLTSVMCKLFERIVLARITWIAEDRKLFHAAQTGFRQHLGARDSLLLLSTDVYRKGSTCSLVAVDICKAFDSLRHEAIVKALQDGGITHKPLNFVKGFLKQRKYSIKTGDMCGPLRNNDIGVPQGAVISPILFNLAMAPLAWRLNKISTLKFTIYADDITTWTSGGNLARRERTLQKGLDTIEAILKETGLSPSPDKTRYMIFARKGSPTHDLTFGGLPIAQAETHKILGVFFNQRKSPKEWLTRMAKIWKQGTALVRRIAQKTGGASEEVAKTLIRAVLASKVLYGANYYKLNKSHWRAIERWQNDARRTIARLLIHTKLEELHRCVPLPKLQDLAKDQHELHLVSLQHTRQGRAILRLLRQDVSTLPRLGRPIPPWEIADVASSTPVPRNMGLDQPERRRDYAQKHLTVVTTKLEDPTAIVLYTDAAHKDLVTTTAWHDLRQNKSWSRETKTTGTPEEAEAQAILHALEHVTQSLNPPVKTVDIYTDAQEAIRRCRKHDPNSPTTRRSLALARRLESKNVKATVHWVPGHAGIPGNEAAHRSAEALATFLLSRTQGVDSLPGTSSNSGKTSPRKQDETRDRTPYVPEDAMRKVRQDLKKRLLASLPREPDPIPLGRYSRKKMVLLRRIRTGSAVTPHDRRKWELSAGKIGRNRPPVSAASPPASPPQPQQMQRQHSLE</sequence>
<evidence type="ECO:0000313" key="1">
    <source>
        <dbReference type="EMBL" id="KAG0414656.1"/>
    </source>
</evidence>
<dbReference type="EMBL" id="JABSTQ010011157">
    <property type="protein sequence ID" value="KAG0414656.1"/>
    <property type="molecule type" value="Genomic_DNA"/>
</dbReference>
<name>A0AC60P5J6_IXOPE</name>
<organism evidence="1 2">
    <name type="scientific">Ixodes persulcatus</name>
    <name type="common">Taiga tick</name>
    <dbReference type="NCBI Taxonomy" id="34615"/>
    <lineage>
        <taxon>Eukaryota</taxon>
        <taxon>Metazoa</taxon>
        <taxon>Ecdysozoa</taxon>
        <taxon>Arthropoda</taxon>
        <taxon>Chelicerata</taxon>
        <taxon>Arachnida</taxon>
        <taxon>Acari</taxon>
        <taxon>Parasitiformes</taxon>
        <taxon>Ixodida</taxon>
        <taxon>Ixodoidea</taxon>
        <taxon>Ixodidae</taxon>
        <taxon>Ixodinae</taxon>
        <taxon>Ixodes</taxon>
    </lineage>
</organism>
<comment type="caution">
    <text evidence="1">The sequence shown here is derived from an EMBL/GenBank/DDBJ whole genome shotgun (WGS) entry which is preliminary data.</text>
</comment>
<dbReference type="Proteomes" id="UP000805193">
    <property type="component" value="Unassembled WGS sequence"/>
</dbReference>
<gene>
    <name evidence="1" type="ORF">HPB47_008175</name>
</gene>
<proteinExistence type="predicted"/>
<accession>A0AC60P5J6</accession>